<dbReference type="KEGG" id="mauu:NCTC10437_03650"/>
<dbReference type="InterPro" id="IPR012223">
    <property type="entry name" value="TEII"/>
</dbReference>
<name>A0A3S4S576_MYCAU</name>
<protein>
    <recommendedName>
        <fullName evidence="2">Thioesterase TesA</fullName>
    </recommendedName>
</protein>
<dbReference type="PANTHER" id="PTHR11487">
    <property type="entry name" value="THIOESTERASE"/>
    <property type="match status" value="1"/>
</dbReference>
<dbReference type="Gene3D" id="3.40.50.1820">
    <property type="entry name" value="alpha/beta hydrolase"/>
    <property type="match status" value="1"/>
</dbReference>
<dbReference type="OrthoDB" id="8480037at2"/>
<dbReference type="STRING" id="1791.GCA_001049355_03199"/>
<dbReference type="Proteomes" id="UP000279306">
    <property type="component" value="Chromosome"/>
</dbReference>
<dbReference type="EMBL" id="LR134356">
    <property type="protein sequence ID" value="VEG56653.1"/>
    <property type="molecule type" value="Genomic_DNA"/>
</dbReference>
<dbReference type="InterPro" id="IPR001031">
    <property type="entry name" value="Thioesterase"/>
</dbReference>
<evidence type="ECO:0000313" key="8">
    <source>
        <dbReference type="Proteomes" id="UP000279306"/>
    </source>
</evidence>
<feature type="region of interest" description="Disordered" evidence="5">
    <location>
        <begin position="1"/>
        <end position="34"/>
    </location>
</feature>
<evidence type="ECO:0000259" key="6">
    <source>
        <dbReference type="Pfam" id="PF00975"/>
    </source>
</evidence>
<dbReference type="Pfam" id="PF00975">
    <property type="entry name" value="Thioesterase"/>
    <property type="match status" value="1"/>
</dbReference>
<evidence type="ECO:0000313" key="7">
    <source>
        <dbReference type="EMBL" id="VEG56653.1"/>
    </source>
</evidence>
<evidence type="ECO:0000256" key="2">
    <source>
        <dbReference type="ARBA" id="ARBA00015007"/>
    </source>
</evidence>
<dbReference type="GO" id="GO:0047617">
    <property type="term" value="F:fatty acyl-CoA hydrolase activity"/>
    <property type="evidence" value="ECO:0007669"/>
    <property type="project" value="RHEA"/>
</dbReference>
<evidence type="ECO:0000256" key="4">
    <source>
        <dbReference type="ARBA" id="ARBA00024293"/>
    </source>
</evidence>
<comment type="catalytic activity">
    <reaction evidence="4">
        <text>a fatty acyl-CoA + H2O = a fatty acid + CoA + H(+)</text>
        <dbReference type="Rhea" id="RHEA:16781"/>
        <dbReference type="ChEBI" id="CHEBI:15377"/>
        <dbReference type="ChEBI" id="CHEBI:15378"/>
        <dbReference type="ChEBI" id="CHEBI:28868"/>
        <dbReference type="ChEBI" id="CHEBI:57287"/>
        <dbReference type="ChEBI" id="CHEBI:77636"/>
    </reaction>
</comment>
<dbReference type="PANTHER" id="PTHR11487:SF0">
    <property type="entry name" value="S-ACYL FATTY ACID SYNTHASE THIOESTERASE, MEDIUM CHAIN"/>
    <property type="match status" value="1"/>
</dbReference>
<keyword evidence="8" id="KW-1185">Reference proteome</keyword>
<sequence>MSEDQSRPHHRPWIKRFPGASPSPSLHSPEPGTPTILFPHAGGAAAAYRKFAMALSSCGVDTYIVQYPRRGDRLADPAPDNLADLAAEMLNAADWSRLGPVRLFGHCMGALVGFEFARLAADRGVEVGELWASASQAPSTVAGSRPAPTTDAELIADIVDLGGTDTRLLDDDDFLELLLPAVRADYLAFNRYTCDRNVRIGAEIHAVGGRSDHRVSVDSLRQWELHTESAFTFTLFDGGHFYVDQQLADVAGLVSCT</sequence>
<organism evidence="7 8">
    <name type="scientific">Mycolicibacterium aurum</name>
    <name type="common">Mycobacterium aurum</name>
    <dbReference type="NCBI Taxonomy" id="1791"/>
    <lineage>
        <taxon>Bacteria</taxon>
        <taxon>Bacillati</taxon>
        <taxon>Actinomycetota</taxon>
        <taxon>Actinomycetes</taxon>
        <taxon>Mycobacteriales</taxon>
        <taxon>Mycobacteriaceae</taxon>
        <taxon>Mycolicibacterium</taxon>
    </lineage>
</organism>
<gene>
    <name evidence="7" type="primary">mbtB_2</name>
    <name evidence="7" type="ORF">NCTC10437_03650</name>
</gene>
<feature type="domain" description="Thioesterase" evidence="6">
    <location>
        <begin position="36"/>
        <end position="251"/>
    </location>
</feature>
<evidence type="ECO:0000256" key="1">
    <source>
        <dbReference type="ARBA" id="ARBA00007169"/>
    </source>
</evidence>
<keyword evidence="7" id="KW-0436">Ligase</keyword>
<dbReference type="RefSeq" id="WP_048633072.1">
    <property type="nucleotide sequence ID" value="NZ_CVQQ01000009.1"/>
</dbReference>
<evidence type="ECO:0000256" key="3">
    <source>
        <dbReference type="ARBA" id="ARBA00023026"/>
    </source>
</evidence>
<dbReference type="InterPro" id="IPR029058">
    <property type="entry name" value="AB_hydrolase_fold"/>
</dbReference>
<dbReference type="AlphaFoldDB" id="A0A3S4S576"/>
<evidence type="ECO:0000256" key="5">
    <source>
        <dbReference type="SAM" id="MobiDB-lite"/>
    </source>
</evidence>
<keyword evidence="3" id="KW-0843">Virulence</keyword>
<comment type="similarity">
    <text evidence="1">Belongs to the thioesterase family.</text>
</comment>
<dbReference type="SUPFAM" id="SSF53474">
    <property type="entry name" value="alpha/beta-Hydrolases"/>
    <property type="match status" value="1"/>
</dbReference>
<dbReference type="GO" id="GO:0008610">
    <property type="term" value="P:lipid biosynthetic process"/>
    <property type="evidence" value="ECO:0007669"/>
    <property type="project" value="TreeGrafter"/>
</dbReference>
<reference evidence="7 8" key="1">
    <citation type="submission" date="2018-12" db="EMBL/GenBank/DDBJ databases">
        <authorList>
            <consortium name="Pathogen Informatics"/>
        </authorList>
    </citation>
    <scope>NUCLEOTIDE SEQUENCE [LARGE SCALE GENOMIC DNA]</scope>
    <source>
        <strain evidence="7 8">NCTC10437</strain>
    </source>
</reference>
<proteinExistence type="inferred from homology"/>
<accession>A0A3S4S576</accession>
<dbReference type="GO" id="GO:0016874">
    <property type="term" value="F:ligase activity"/>
    <property type="evidence" value="ECO:0007669"/>
    <property type="project" value="UniProtKB-KW"/>
</dbReference>